<dbReference type="RefSeq" id="WP_397092181.1">
    <property type="nucleotide sequence ID" value="NZ_JBITGY010000023.1"/>
</dbReference>
<evidence type="ECO:0000313" key="5">
    <source>
        <dbReference type="EMBL" id="MFI6505793.1"/>
    </source>
</evidence>
<evidence type="ECO:0000256" key="3">
    <source>
        <dbReference type="SAM" id="MobiDB-lite"/>
    </source>
</evidence>
<dbReference type="SUPFAM" id="SSF52317">
    <property type="entry name" value="Class I glutamine amidotransferase-like"/>
    <property type="match status" value="1"/>
</dbReference>
<dbReference type="InterPro" id="IPR029062">
    <property type="entry name" value="Class_I_gatase-like"/>
</dbReference>
<dbReference type="InterPro" id="IPR009057">
    <property type="entry name" value="Homeodomain-like_sf"/>
</dbReference>
<evidence type="ECO:0000313" key="6">
    <source>
        <dbReference type="Proteomes" id="UP001612741"/>
    </source>
</evidence>
<dbReference type="Proteomes" id="UP001612741">
    <property type="component" value="Unassembled WGS sequence"/>
</dbReference>
<dbReference type="PANTHER" id="PTHR43130">
    <property type="entry name" value="ARAC-FAMILY TRANSCRIPTIONAL REGULATOR"/>
    <property type="match status" value="1"/>
</dbReference>
<evidence type="ECO:0000259" key="4">
    <source>
        <dbReference type="PROSITE" id="PS01124"/>
    </source>
</evidence>
<dbReference type="SMART" id="SM00342">
    <property type="entry name" value="HTH_ARAC"/>
    <property type="match status" value="1"/>
</dbReference>
<dbReference type="SUPFAM" id="SSF46689">
    <property type="entry name" value="Homeodomain-like"/>
    <property type="match status" value="2"/>
</dbReference>
<name>A0ABW7ZCA0_9ACTN</name>
<dbReference type="InterPro" id="IPR018060">
    <property type="entry name" value="HTH_AraC"/>
</dbReference>
<dbReference type="Pfam" id="PF01965">
    <property type="entry name" value="DJ-1_PfpI"/>
    <property type="match status" value="1"/>
</dbReference>
<dbReference type="InterPro" id="IPR052158">
    <property type="entry name" value="INH-QAR"/>
</dbReference>
<keyword evidence="6" id="KW-1185">Reference proteome</keyword>
<protein>
    <submittedName>
        <fullName evidence="5">GlxA family transcriptional regulator</fullName>
    </submittedName>
</protein>
<feature type="domain" description="HTH araC/xylS-type" evidence="4">
    <location>
        <begin position="234"/>
        <end position="332"/>
    </location>
</feature>
<dbReference type="Gene3D" id="3.40.50.880">
    <property type="match status" value="1"/>
</dbReference>
<dbReference type="CDD" id="cd03137">
    <property type="entry name" value="GATase1_AraC_1"/>
    <property type="match status" value="1"/>
</dbReference>
<feature type="region of interest" description="Disordered" evidence="3">
    <location>
        <begin position="1"/>
        <end position="24"/>
    </location>
</feature>
<proteinExistence type="predicted"/>
<organism evidence="5 6">
    <name type="scientific">Nonomuraea typhae</name>
    <dbReference type="NCBI Taxonomy" id="2603600"/>
    <lineage>
        <taxon>Bacteria</taxon>
        <taxon>Bacillati</taxon>
        <taxon>Actinomycetota</taxon>
        <taxon>Actinomycetes</taxon>
        <taxon>Streptosporangiales</taxon>
        <taxon>Streptosporangiaceae</taxon>
        <taxon>Nonomuraea</taxon>
    </lineage>
</organism>
<evidence type="ECO:0000256" key="1">
    <source>
        <dbReference type="ARBA" id="ARBA00023015"/>
    </source>
</evidence>
<dbReference type="PANTHER" id="PTHR43130:SF3">
    <property type="entry name" value="HTH-TYPE TRANSCRIPTIONAL REGULATOR RV1931C"/>
    <property type="match status" value="1"/>
</dbReference>
<reference evidence="5 6" key="1">
    <citation type="submission" date="2024-10" db="EMBL/GenBank/DDBJ databases">
        <title>The Natural Products Discovery Center: Release of the First 8490 Sequenced Strains for Exploring Actinobacteria Biosynthetic Diversity.</title>
        <authorList>
            <person name="Kalkreuter E."/>
            <person name="Kautsar S.A."/>
            <person name="Yang D."/>
            <person name="Bader C.D."/>
            <person name="Teijaro C.N."/>
            <person name="Fluegel L."/>
            <person name="Davis C.M."/>
            <person name="Simpson J.R."/>
            <person name="Lauterbach L."/>
            <person name="Steele A.D."/>
            <person name="Gui C."/>
            <person name="Meng S."/>
            <person name="Li G."/>
            <person name="Viehrig K."/>
            <person name="Ye F."/>
            <person name="Su P."/>
            <person name="Kiefer A.F."/>
            <person name="Nichols A."/>
            <person name="Cepeda A.J."/>
            <person name="Yan W."/>
            <person name="Fan B."/>
            <person name="Jiang Y."/>
            <person name="Adhikari A."/>
            <person name="Zheng C.-J."/>
            <person name="Schuster L."/>
            <person name="Cowan T.M."/>
            <person name="Smanski M.J."/>
            <person name="Chevrette M.G."/>
            <person name="De Carvalho L.P.S."/>
            <person name="Shen B."/>
        </authorList>
    </citation>
    <scope>NUCLEOTIDE SEQUENCE [LARGE SCALE GENOMIC DNA]</scope>
    <source>
        <strain evidence="5 6">NPDC050545</strain>
    </source>
</reference>
<keyword evidence="1" id="KW-0805">Transcription regulation</keyword>
<keyword evidence="2" id="KW-0804">Transcription</keyword>
<sequence>MLLARPLTERPVTLPTCPPPPPPPNPHRVVALVGENQELYPVTSASAVFGYQGREIPQHYSFRLCAEHPGPLTTTLGAPIHVEHGLDALDSADTVLIASWTVAPTPAILDAVAAVHARGGRIVAVCAGIYIPAALGLLDGRRASVHWELAADLAARHPRIVPDDTAIYVDHGDVATAGASAATLDLCLHQVLQEHGASHAMRIGRQLAAGPHREGCQRQYPPLPTTGPMPDSLAGLLEWLLAHLADPITVEDMAAFSGVSPRTLTRQFADQLGVPPARWLLERRLAATRALLEDTDLPVETIATRVGLSSAVNLRRRFHTALNTTPAAYRRSFR</sequence>
<comment type="caution">
    <text evidence="5">The sequence shown here is derived from an EMBL/GenBank/DDBJ whole genome shotgun (WGS) entry which is preliminary data.</text>
</comment>
<evidence type="ECO:0000256" key="2">
    <source>
        <dbReference type="ARBA" id="ARBA00023163"/>
    </source>
</evidence>
<dbReference type="Gene3D" id="1.10.10.60">
    <property type="entry name" value="Homeodomain-like"/>
    <property type="match status" value="1"/>
</dbReference>
<dbReference type="Pfam" id="PF12833">
    <property type="entry name" value="HTH_18"/>
    <property type="match status" value="1"/>
</dbReference>
<dbReference type="PROSITE" id="PS01124">
    <property type="entry name" value="HTH_ARAC_FAMILY_2"/>
    <property type="match status" value="1"/>
</dbReference>
<dbReference type="InterPro" id="IPR002818">
    <property type="entry name" value="DJ-1/PfpI"/>
</dbReference>
<accession>A0ABW7ZCA0</accession>
<gene>
    <name evidence="5" type="ORF">ACIBG2_51030</name>
</gene>
<dbReference type="EMBL" id="JBITGY010000023">
    <property type="protein sequence ID" value="MFI6505793.1"/>
    <property type="molecule type" value="Genomic_DNA"/>
</dbReference>